<dbReference type="EMBL" id="CABEHT010000001">
    <property type="protein sequence ID" value="VTS15695.1"/>
    <property type="molecule type" value="Genomic_DNA"/>
</dbReference>
<name>A0A4U9XSH1_9STRE</name>
<sequence length="205" mass="23444">MRKYLQKFEKEVSDYLEMILSFILMLAMAFFAFALLQDMTGFMSSSIDDLELFDLVLARAMALAVGIELIKMISNPSPKTVIEVLLFALTRQLIVDHPNMLNFLFGIIAVAVLFAIRRYLFVKMDNATHMVVRGSYKLKMVNILARTHIQGEKEDTLSNLIMRHLKADNKTVSVGSVVYLENLALRVDKMHGDVISRVEIIKYDY</sequence>
<dbReference type="GO" id="GO:0050660">
    <property type="term" value="F:flavin adenine dinucleotide binding"/>
    <property type="evidence" value="ECO:0007669"/>
    <property type="project" value="InterPro"/>
</dbReference>
<evidence type="ECO:0000313" key="3">
    <source>
        <dbReference type="Proteomes" id="UP000394068"/>
    </source>
</evidence>
<keyword evidence="1" id="KW-0472">Membrane</keyword>
<dbReference type="Gene3D" id="3.30.465.10">
    <property type="match status" value="1"/>
</dbReference>
<feature type="transmembrane region" description="Helical" evidence="1">
    <location>
        <begin position="12"/>
        <end position="36"/>
    </location>
</feature>
<keyword evidence="1" id="KW-1133">Transmembrane helix</keyword>
<dbReference type="AlphaFoldDB" id="A0A4U9XSH1"/>
<organism evidence="2 3">
    <name type="scientific">Streptococcus pseudoporcinus</name>
    <dbReference type="NCBI Taxonomy" id="361101"/>
    <lineage>
        <taxon>Bacteria</taxon>
        <taxon>Bacillati</taxon>
        <taxon>Bacillota</taxon>
        <taxon>Bacilli</taxon>
        <taxon>Lactobacillales</taxon>
        <taxon>Streptococcaceae</taxon>
        <taxon>Streptococcus</taxon>
    </lineage>
</organism>
<dbReference type="SUPFAM" id="SSF56176">
    <property type="entry name" value="FAD-binding/transporter-associated domain-like"/>
    <property type="match status" value="1"/>
</dbReference>
<reference evidence="2 3" key="1">
    <citation type="submission" date="2019-05" db="EMBL/GenBank/DDBJ databases">
        <authorList>
            <consortium name="Pathogen Informatics"/>
        </authorList>
    </citation>
    <scope>NUCLEOTIDE SEQUENCE [LARGE SCALE GENOMIC DNA]</scope>
    <source>
        <strain evidence="2 3">NCTC5386</strain>
    </source>
</reference>
<keyword evidence="1" id="KW-0812">Transmembrane</keyword>
<protein>
    <submittedName>
        <fullName evidence="2">Membrane protein</fullName>
    </submittedName>
</protein>
<gene>
    <name evidence="2" type="ORF">NCTC5386_01394</name>
</gene>
<feature type="transmembrane region" description="Helical" evidence="1">
    <location>
        <begin position="101"/>
        <end position="120"/>
    </location>
</feature>
<evidence type="ECO:0000313" key="2">
    <source>
        <dbReference type="EMBL" id="VTS15695.1"/>
    </source>
</evidence>
<dbReference type="InterPro" id="IPR036318">
    <property type="entry name" value="FAD-bd_PCMH-like_sf"/>
</dbReference>
<dbReference type="RefSeq" id="WP_077321811.1">
    <property type="nucleotide sequence ID" value="NZ_CABEHT010000001.1"/>
</dbReference>
<dbReference type="Proteomes" id="UP000394068">
    <property type="component" value="Unassembled WGS sequence"/>
</dbReference>
<dbReference type="InterPro" id="IPR016169">
    <property type="entry name" value="FAD-bd_PCMH_sub2"/>
</dbReference>
<proteinExistence type="predicted"/>
<accession>A0A4U9XSH1</accession>
<evidence type="ECO:0000256" key="1">
    <source>
        <dbReference type="SAM" id="Phobius"/>
    </source>
</evidence>